<evidence type="ECO:0008006" key="5">
    <source>
        <dbReference type="Google" id="ProtNLM"/>
    </source>
</evidence>
<keyword evidence="2" id="KW-1133">Transmembrane helix</keyword>
<dbReference type="OrthoDB" id="3564550at2759"/>
<keyword evidence="2" id="KW-0812">Transmembrane</keyword>
<feature type="compositionally biased region" description="Low complexity" evidence="1">
    <location>
        <begin position="126"/>
        <end position="138"/>
    </location>
</feature>
<dbReference type="Proteomes" id="UP000235786">
    <property type="component" value="Unassembled WGS sequence"/>
</dbReference>
<proteinExistence type="predicted"/>
<keyword evidence="2" id="KW-0472">Membrane</keyword>
<sequence length="138" mass="14618">MPPISSSPVDARLEIRQTPQPYIITQTIADPSTTYTTTLTLGTYTLPAAPAPTSTSPPATTTISTVTPAKTTTDNSGVVVGAVLGTFLGLAVLLALVWKCCFDGRSVLYNRYWGERDEDRSERSYRSGSGTGSLSLGN</sequence>
<dbReference type="AlphaFoldDB" id="A0A2J6S5R9"/>
<gene>
    <name evidence="3" type="ORF">L207DRAFT_205976</name>
</gene>
<evidence type="ECO:0000256" key="1">
    <source>
        <dbReference type="SAM" id="MobiDB-lite"/>
    </source>
</evidence>
<dbReference type="EMBL" id="KZ613939">
    <property type="protein sequence ID" value="PMD46115.1"/>
    <property type="molecule type" value="Genomic_DNA"/>
</dbReference>
<organism evidence="3 4">
    <name type="scientific">Hyaloscypha variabilis (strain UAMH 11265 / GT02V1 / F)</name>
    <name type="common">Meliniomyces variabilis</name>
    <dbReference type="NCBI Taxonomy" id="1149755"/>
    <lineage>
        <taxon>Eukaryota</taxon>
        <taxon>Fungi</taxon>
        <taxon>Dikarya</taxon>
        <taxon>Ascomycota</taxon>
        <taxon>Pezizomycotina</taxon>
        <taxon>Leotiomycetes</taxon>
        <taxon>Helotiales</taxon>
        <taxon>Hyaloscyphaceae</taxon>
        <taxon>Hyaloscypha</taxon>
        <taxon>Hyaloscypha variabilis</taxon>
    </lineage>
</organism>
<feature type="region of interest" description="Disordered" evidence="1">
    <location>
        <begin position="119"/>
        <end position="138"/>
    </location>
</feature>
<reference evidence="3 4" key="1">
    <citation type="submission" date="2016-04" db="EMBL/GenBank/DDBJ databases">
        <title>A degradative enzymes factory behind the ericoid mycorrhizal symbiosis.</title>
        <authorList>
            <consortium name="DOE Joint Genome Institute"/>
            <person name="Martino E."/>
            <person name="Morin E."/>
            <person name="Grelet G."/>
            <person name="Kuo A."/>
            <person name="Kohler A."/>
            <person name="Daghino S."/>
            <person name="Barry K."/>
            <person name="Choi C."/>
            <person name="Cichocki N."/>
            <person name="Clum A."/>
            <person name="Copeland A."/>
            <person name="Hainaut M."/>
            <person name="Haridas S."/>
            <person name="Labutti K."/>
            <person name="Lindquist E."/>
            <person name="Lipzen A."/>
            <person name="Khouja H.-R."/>
            <person name="Murat C."/>
            <person name="Ohm R."/>
            <person name="Olson A."/>
            <person name="Spatafora J."/>
            <person name="Veneault-Fourrey C."/>
            <person name="Henrissat B."/>
            <person name="Grigoriev I."/>
            <person name="Martin F."/>
            <person name="Perotto S."/>
        </authorList>
    </citation>
    <scope>NUCLEOTIDE SEQUENCE [LARGE SCALE GENOMIC DNA]</scope>
    <source>
        <strain evidence="3 4">F</strain>
    </source>
</reference>
<evidence type="ECO:0000256" key="2">
    <source>
        <dbReference type="SAM" id="Phobius"/>
    </source>
</evidence>
<name>A0A2J6S5R9_HYAVF</name>
<keyword evidence="4" id="KW-1185">Reference proteome</keyword>
<feature type="transmembrane region" description="Helical" evidence="2">
    <location>
        <begin position="78"/>
        <end position="98"/>
    </location>
</feature>
<accession>A0A2J6S5R9</accession>
<evidence type="ECO:0000313" key="3">
    <source>
        <dbReference type="EMBL" id="PMD46115.1"/>
    </source>
</evidence>
<protein>
    <recommendedName>
        <fullName evidence="5">Mid2 domain-containing protein</fullName>
    </recommendedName>
</protein>
<evidence type="ECO:0000313" key="4">
    <source>
        <dbReference type="Proteomes" id="UP000235786"/>
    </source>
</evidence>